<evidence type="ECO:0000313" key="1">
    <source>
        <dbReference type="EMBL" id="KAK7362118.1"/>
    </source>
</evidence>
<dbReference type="AlphaFoldDB" id="A0AAN9RCZ4"/>
<evidence type="ECO:0000313" key="2">
    <source>
        <dbReference type="Proteomes" id="UP001367508"/>
    </source>
</evidence>
<protein>
    <submittedName>
        <fullName evidence="1">Uncharacterized protein</fullName>
    </submittedName>
</protein>
<organism evidence="1 2">
    <name type="scientific">Canavalia gladiata</name>
    <name type="common">Sword bean</name>
    <name type="synonym">Dolichos gladiatus</name>
    <dbReference type="NCBI Taxonomy" id="3824"/>
    <lineage>
        <taxon>Eukaryota</taxon>
        <taxon>Viridiplantae</taxon>
        <taxon>Streptophyta</taxon>
        <taxon>Embryophyta</taxon>
        <taxon>Tracheophyta</taxon>
        <taxon>Spermatophyta</taxon>
        <taxon>Magnoliopsida</taxon>
        <taxon>eudicotyledons</taxon>
        <taxon>Gunneridae</taxon>
        <taxon>Pentapetalae</taxon>
        <taxon>rosids</taxon>
        <taxon>fabids</taxon>
        <taxon>Fabales</taxon>
        <taxon>Fabaceae</taxon>
        <taxon>Papilionoideae</taxon>
        <taxon>50 kb inversion clade</taxon>
        <taxon>NPAAA clade</taxon>
        <taxon>indigoferoid/millettioid clade</taxon>
        <taxon>Phaseoleae</taxon>
        <taxon>Canavalia</taxon>
    </lineage>
</organism>
<comment type="caution">
    <text evidence="1">The sequence shown here is derived from an EMBL/GenBank/DDBJ whole genome shotgun (WGS) entry which is preliminary data.</text>
</comment>
<reference evidence="1 2" key="1">
    <citation type="submission" date="2024-01" db="EMBL/GenBank/DDBJ databases">
        <title>The genomes of 5 underutilized Papilionoideae crops provide insights into root nodulation and disease resistanc.</title>
        <authorList>
            <person name="Jiang F."/>
        </authorList>
    </citation>
    <scope>NUCLEOTIDE SEQUENCE [LARGE SCALE GENOMIC DNA]</scope>
    <source>
        <strain evidence="1">LVBAO_FW01</strain>
        <tissue evidence="1">Leaves</tissue>
    </source>
</reference>
<name>A0AAN9RCZ4_CANGL</name>
<accession>A0AAN9RCZ4</accession>
<dbReference type="Proteomes" id="UP001367508">
    <property type="component" value="Unassembled WGS sequence"/>
</dbReference>
<dbReference type="EMBL" id="JAYMYQ010000001">
    <property type="protein sequence ID" value="KAK7362118.1"/>
    <property type="molecule type" value="Genomic_DNA"/>
</dbReference>
<proteinExistence type="predicted"/>
<gene>
    <name evidence="1" type="ORF">VNO77_04219</name>
</gene>
<sequence length="86" mass="9830">MISRLTFTPQCSMEIETHFSVPDRTNSLTWCPLDVTTPTRILEGLATSRQSSRAIREDLRELSLFFFKGTSLPSTKDLRVVRDLVL</sequence>
<keyword evidence="2" id="KW-1185">Reference proteome</keyword>